<keyword evidence="1" id="KW-0732">Signal</keyword>
<organism evidence="2 3">
    <name type="scientific">Seminavis robusta</name>
    <dbReference type="NCBI Taxonomy" id="568900"/>
    <lineage>
        <taxon>Eukaryota</taxon>
        <taxon>Sar</taxon>
        <taxon>Stramenopiles</taxon>
        <taxon>Ochrophyta</taxon>
        <taxon>Bacillariophyta</taxon>
        <taxon>Bacillariophyceae</taxon>
        <taxon>Bacillariophycidae</taxon>
        <taxon>Naviculales</taxon>
        <taxon>Naviculaceae</taxon>
        <taxon>Seminavis</taxon>
    </lineage>
</organism>
<proteinExistence type="predicted"/>
<accession>A0A9N8DHV3</accession>
<evidence type="ECO:0000313" key="3">
    <source>
        <dbReference type="Proteomes" id="UP001153069"/>
    </source>
</evidence>
<dbReference type="Proteomes" id="UP001153069">
    <property type="component" value="Unassembled WGS sequence"/>
</dbReference>
<name>A0A9N8DHV3_9STRA</name>
<dbReference type="AlphaFoldDB" id="A0A9N8DHV3"/>
<feature type="chain" id="PRO_5040448907" description="J domain-containing protein" evidence="1">
    <location>
        <begin position="26"/>
        <end position="449"/>
    </location>
</feature>
<evidence type="ECO:0008006" key="4">
    <source>
        <dbReference type="Google" id="ProtNLM"/>
    </source>
</evidence>
<keyword evidence="3" id="KW-1185">Reference proteome</keyword>
<dbReference type="EMBL" id="CAICTM010000094">
    <property type="protein sequence ID" value="CAB9500926.1"/>
    <property type="molecule type" value="Genomic_DNA"/>
</dbReference>
<gene>
    <name evidence="2" type="ORF">SEMRO_95_G049350.1</name>
</gene>
<protein>
    <recommendedName>
        <fullName evidence="4">J domain-containing protein</fullName>
    </recommendedName>
</protein>
<feature type="signal peptide" evidence="1">
    <location>
        <begin position="1"/>
        <end position="25"/>
    </location>
</feature>
<reference evidence="2" key="1">
    <citation type="submission" date="2020-06" db="EMBL/GenBank/DDBJ databases">
        <authorList>
            <consortium name="Plant Systems Biology data submission"/>
        </authorList>
    </citation>
    <scope>NUCLEOTIDE SEQUENCE</scope>
    <source>
        <strain evidence="2">D6</strain>
    </source>
</reference>
<sequence length="449" mass="50880">MKVDFSWTSLIFVIFFILRNDSVNRKEFQAVQAENHHLQNTVSSLQMSNLNLQHTLAYNKMEYKLEFFKLNFMLNQTSTSLAELKAKPASFFQLTYEYFYGQQAHHFEPPAATSGNFTGDPFSFTGGGFHPPPHQNVTQTPYDKILDAYEDIAHKVDLTTQSCFIFAFNTGVVVGSKTGDVWRSTMASWNATKASWSAAKATLQGFVSKTDSTVRTKVSNTWMSTMASFTATKGAIQGFASKATAKASSKISKTWTKAKASWRATIVLFRGMSAMVKSWLPSLQWPTLSQKKNKAVKTKAEELIDEGNKLIDDYFMYCSELFGITWLERHGIFLGKFVTLDEIQKKRGILQKQHHPDKLRVDGDTMSQALNVAFDTLKEVYLWHARGDRRALRIAAKGLTFDKAWSQTRAVWFYSTKNEILAEKYLKELKELLKDAYFDEAQSSAGDGQ</sequence>
<comment type="caution">
    <text evidence="2">The sequence shown here is derived from an EMBL/GenBank/DDBJ whole genome shotgun (WGS) entry which is preliminary data.</text>
</comment>
<evidence type="ECO:0000256" key="1">
    <source>
        <dbReference type="SAM" id="SignalP"/>
    </source>
</evidence>
<evidence type="ECO:0000313" key="2">
    <source>
        <dbReference type="EMBL" id="CAB9500926.1"/>
    </source>
</evidence>